<evidence type="ECO:0000313" key="6">
    <source>
        <dbReference type="EMBL" id="MCP2265400.1"/>
    </source>
</evidence>
<keyword evidence="2 4" id="KW-0547">Nucleotide-binding</keyword>
<dbReference type="PROSITE" id="PS50975">
    <property type="entry name" value="ATP_GRASP"/>
    <property type="match status" value="1"/>
</dbReference>
<dbReference type="Gene3D" id="3.30.470.20">
    <property type="entry name" value="ATP-grasp fold, B domain"/>
    <property type="match status" value="1"/>
</dbReference>
<sequence length="314" mass="32243">MTGPTTTVLVTGAGGPAGRALGAQLAARAAASAGEGRVEWVGVDIVPVVDASYPVTDRAPRADAWEYATGMRDLVVRYGPDLVIPTVQDELAQVAVLAQALDGGARGRVFPEAVGGVLTADPGPAALAADKLLTMLALEGAGVPVPRFALPTDFAGVAEALAWARGPVVVKPRVSRGGRGVRLVESADDLPGPDAWTDLDASWIVQTFAPGTEYCPQVYRRRSGGALAVVLEKTVLKQGRVGNAAAVVRPREGTLPDVEEVARAAVAALGLTGPTDLDVRRDATGAPVVLEVNGRFGANSARAPELLAAVLDRT</sequence>
<dbReference type="Pfam" id="PF02655">
    <property type="entry name" value="ATP-grasp_3"/>
    <property type="match status" value="1"/>
</dbReference>
<evidence type="ECO:0000256" key="1">
    <source>
        <dbReference type="ARBA" id="ARBA00022598"/>
    </source>
</evidence>
<comment type="caution">
    <text evidence="6">The sequence shown here is derived from an EMBL/GenBank/DDBJ whole genome shotgun (WGS) entry which is preliminary data.</text>
</comment>
<evidence type="ECO:0000259" key="5">
    <source>
        <dbReference type="PROSITE" id="PS50975"/>
    </source>
</evidence>
<evidence type="ECO:0000256" key="2">
    <source>
        <dbReference type="ARBA" id="ARBA00022741"/>
    </source>
</evidence>
<proteinExistence type="predicted"/>
<evidence type="ECO:0000313" key="7">
    <source>
        <dbReference type="Proteomes" id="UP001139493"/>
    </source>
</evidence>
<reference evidence="6" key="1">
    <citation type="submission" date="2022-06" db="EMBL/GenBank/DDBJ databases">
        <title>Genomic Encyclopedia of Archaeal and Bacterial Type Strains, Phase II (KMG-II): from individual species to whole genera.</title>
        <authorList>
            <person name="Goeker M."/>
        </authorList>
    </citation>
    <scope>NUCLEOTIDE SEQUENCE</scope>
    <source>
        <strain evidence="6">DSM 26652</strain>
    </source>
</reference>
<name>A0A9X2G419_9MICO</name>
<keyword evidence="7" id="KW-1185">Reference proteome</keyword>
<dbReference type="GO" id="GO:0046872">
    <property type="term" value="F:metal ion binding"/>
    <property type="evidence" value="ECO:0007669"/>
    <property type="project" value="InterPro"/>
</dbReference>
<dbReference type="GO" id="GO:0016874">
    <property type="term" value="F:ligase activity"/>
    <property type="evidence" value="ECO:0007669"/>
    <property type="project" value="UniProtKB-KW"/>
</dbReference>
<dbReference type="RefSeq" id="WP_253836535.1">
    <property type="nucleotide sequence ID" value="NZ_JAMTCS010000008.1"/>
</dbReference>
<dbReference type="PANTHER" id="PTHR43585">
    <property type="entry name" value="FUMIPYRROLE BIOSYNTHESIS PROTEIN C"/>
    <property type="match status" value="1"/>
</dbReference>
<gene>
    <name evidence="6" type="ORF">APR03_002756</name>
</gene>
<dbReference type="AlphaFoldDB" id="A0A9X2G419"/>
<dbReference type="GO" id="GO:0005524">
    <property type="term" value="F:ATP binding"/>
    <property type="evidence" value="ECO:0007669"/>
    <property type="project" value="UniProtKB-UniRule"/>
</dbReference>
<accession>A0A9X2G419</accession>
<dbReference type="InterPro" id="IPR003806">
    <property type="entry name" value="ATP-grasp_PylC-type"/>
</dbReference>
<keyword evidence="3 4" id="KW-0067">ATP-binding</keyword>
<dbReference type="Proteomes" id="UP001139493">
    <property type="component" value="Unassembled WGS sequence"/>
</dbReference>
<dbReference type="Gene3D" id="3.40.50.20">
    <property type="match status" value="1"/>
</dbReference>
<dbReference type="EMBL" id="JAMTCS010000008">
    <property type="protein sequence ID" value="MCP2265400.1"/>
    <property type="molecule type" value="Genomic_DNA"/>
</dbReference>
<dbReference type="SUPFAM" id="SSF56059">
    <property type="entry name" value="Glutathione synthetase ATP-binding domain-like"/>
    <property type="match status" value="1"/>
</dbReference>
<organism evidence="6 7">
    <name type="scientific">Promicromonospora thailandica</name>
    <dbReference type="NCBI Taxonomy" id="765201"/>
    <lineage>
        <taxon>Bacteria</taxon>
        <taxon>Bacillati</taxon>
        <taxon>Actinomycetota</taxon>
        <taxon>Actinomycetes</taxon>
        <taxon>Micrococcales</taxon>
        <taxon>Promicromonosporaceae</taxon>
        <taxon>Promicromonospora</taxon>
    </lineage>
</organism>
<dbReference type="InterPro" id="IPR052032">
    <property type="entry name" value="ATP-dep_AA_Ligase"/>
</dbReference>
<keyword evidence="1" id="KW-0436">Ligase</keyword>
<protein>
    <submittedName>
        <fullName evidence="6">ATP-grasp domain-containing protein</fullName>
    </submittedName>
</protein>
<evidence type="ECO:0000256" key="3">
    <source>
        <dbReference type="ARBA" id="ARBA00022840"/>
    </source>
</evidence>
<evidence type="ECO:0000256" key="4">
    <source>
        <dbReference type="PROSITE-ProRule" id="PRU00409"/>
    </source>
</evidence>
<dbReference type="PANTHER" id="PTHR43585:SF2">
    <property type="entry name" value="ATP-GRASP ENZYME FSQD"/>
    <property type="match status" value="1"/>
</dbReference>
<feature type="domain" description="ATP-grasp" evidence="5">
    <location>
        <begin position="135"/>
        <end position="312"/>
    </location>
</feature>
<dbReference type="InterPro" id="IPR011761">
    <property type="entry name" value="ATP-grasp"/>
</dbReference>